<keyword evidence="2" id="KW-1185">Reference proteome</keyword>
<protein>
    <submittedName>
        <fullName evidence="1">Uncharacterized protein</fullName>
    </submittedName>
</protein>
<name>A0ACD5YYQ7_AVESA</name>
<dbReference type="EnsemblPlants" id="AVESA.00010b.r2.6AG1065950.1">
    <property type="protein sequence ID" value="AVESA.00010b.r2.6AG1065950.1.CDS.1"/>
    <property type="gene ID" value="AVESA.00010b.r2.6AG1065950"/>
</dbReference>
<reference evidence="1" key="1">
    <citation type="submission" date="2021-05" db="EMBL/GenBank/DDBJ databases">
        <authorList>
            <person name="Scholz U."/>
            <person name="Mascher M."/>
            <person name="Fiebig A."/>
        </authorList>
    </citation>
    <scope>NUCLEOTIDE SEQUENCE [LARGE SCALE GENOMIC DNA]</scope>
</reference>
<sequence length="239" mass="27170">MKYEPPSSMLATFASTRALKLRLRYIEDLLFDEHNNQHRGVVVLLPTFPNLELLEIDAAYQYDYRNTNTAVATAALLRSCPTMSELRLRLAMHRNYCYPDPVGGGPFEESVQRFERLVSKSSAQRAAIQLDGVSELPDVFTTKSGAFRCLQKSLRKVTLQFTAKEVNCFQVQLAKFIVENAMVLEEMHIDDGSQFLPDHLLDKVERWRADAFQRRNLQPASFRAYQLASPVADSGKSFG</sequence>
<evidence type="ECO:0000313" key="1">
    <source>
        <dbReference type="EnsemblPlants" id="AVESA.00010b.r2.6AG1065950.1.CDS.1"/>
    </source>
</evidence>
<accession>A0ACD5YYQ7</accession>
<evidence type="ECO:0000313" key="2">
    <source>
        <dbReference type="Proteomes" id="UP001732700"/>
    </source>
</evidence>
<reference evidence="1" key="2">
    <citation type="submission" date="2025-09" db="UniProtKB">
        <authorList>
            <consortium name="EnsemblPlants"/>
        </authorList>
    </citation>
    <scope>IDENTIFICATION</scope>
</reference>
<proteinExistence type="predicted"/>
<organism evidence="1 2">
    <name type="scientific">Avena sativa</name>
    <name type="common">Oat</name>
    <dbReference type="NCBI Taxonomy" id="4498"/>
    <lineage>
        <taxon>Eukaryota</taxon>
        <taxon>Viridiplantae</taxon>
        <taxon>Streptophyta</taxon>
        <taxon>Embryophyta</taxon>
        <taxon>Tracheophyta</taxon>
        <taxon>Spermatophyta</taxon>
        <taxon>Magnoliopsida</taxon>
        <taxon>Liliopsida</taxon>
        <taxon>Poales</taxon>
        <taxon>Poaceae</taxon>
        <taxon>BOP clade</taxon>
        <taxon>Pooideae</taxon>
        <taxon>Poodae</taxon>
        <taxon>Poeae</taxon>
        <taxon>Poeae Chloroplast Group 1 (Aveneae type)</taxon>
        <taxon>Aveninae</taxon>
        <taxon>Avena</taxon>
    </lineage>
</organism>
<dbReference type="Proteomes" id="UP001732700">
    <property type="component" value="Chromosome 6A"/>
</dbReference>